<evidence type="ECO:0000313" key="3">
    <source>
        <dbReference type="Proteomes" id="UP000222542"/>
    </source>
</evidence>
<comment type="similarity">
    <text evidence="1">Belongs to the protein disulfide isomerase family.</text>
</comment>
<reference evidence="2 3" key="1">
    <citation type="journal article" date="2014" name="Nat. Genet.">
        <title>Genome sequence of the hot pepper provides insights into the evolution of pungency in Capsicum species.</title>
        <authorList>
            <person name="Kim S."/>
            <person name="Park M."/>
            <person name="Yeom S.I."/>
            <person name="Kim Y.M."/>
            <person name="Lee J.M."/>
            <person name="Lee H.A."/>
            <person name="Seo E."/>
            <person name="Choi J."/>
            <person name="Cheong K."/>
            <person name="Kim K.T."/>
            <person name="Jung K."/>
            <person name="Lee G.W."/>
            <person name="Oh S.K."/>
            <person name="Bae C."/>
            <person name="Kim S.B."/>
            <person name="Lee H.Y."/>
            <person name="Kim S.Y."/>
            <person name="Kim M.S."/>
            <person name="Kang B.C."/>
            <person name="Jo Y.D."/>
            <person name="Yang H.B."/>
            <person name="Jeong H.J."/>
            <person name="Kang W.H."/>
            <person name="Kwon J.K."/>
            <person name="Shin C."/>
            <person name="Lim J.Y."/>
            <person name="Park J.H."/>
            <person name="Huh J.H."/>
            <person name="Kim J.S."/>
            <person name="Kim B.D."/>
            <person name="Cohen O."/>
            <person name="Paran I."/>
            <person name="Suh M.C."/>
            <person name="Lee S.B."/>
            <person name="Kim Y.K."/>
            <person name="Shin Y."/>
            <person name="Noh S.J."/>
            <person name="Park J."/>
            <person name="Seo Y.S."/>
            <person name="Kwon S.Y."/>
            <person name="Kim H.A."/>
            <person name="Park J.M."/>
            <person name="Kim H.J."/>
            <person name="Choi S.B."/>
            <person name="Bosland P.W."/>
            <person name="Reeves G."/>
            <person name="Jo S.H."/>
            <person name="Lee B.W."/>
            <person name="Cho H.T."/>
            <person name="Choi H.S."/>
            <person name="Lee M.S."/>
            <person name="Yu Y."/>
            <person name="Do Choi Y."/>
            <person name="Park B.S."/>
            <person name="van Deynze A."/>
            <person name="Ashrafi H."/>
            <person name="Hill T."/>
            <person name="Kim W.T."/>
            <person name="Pai H.S."/>
            <person name="Ahn H.K."/>
            <person name="Yeam I."/>
            <person name="Giovannoni J.J."/>
            <person name="Rose J.K."/>
            <person name="Sorensen I."/>
            <person name="Lee S.J."/>
            <person name="Kim R.W."/>
            <person name="Choi I.Y."/>
            <person name="Choi B.S."/>
            <person name="Lim J.S."/>
            <person name="Lee Y.H."/>
            <person name="Choi D."/>
        </authorList>
    </citation>
    <scope>NUCLEOTIDE SEQUENCE [LARGE SCALE GENOMIC DNA]</scope>
    <source>
        <strain evidence="3">cv. CM334</strain>
    </source>
</reference>
<evidence type="ECO:0000256" key="1">
    <source>
        <dbReference type="ARBA" id="ARBA00006347"/>
    </source>
</evidence>
<comment type="caution">
    <text evidence="2">The sequence shown here is derived from an EMBL/GenBank/DDBJ whole genome shotgun (WGS) entry which is preliminary data.</text>
</comment>
<dbReference type="SUPFAM" id="SSF52833">
    <property type="entry name" value="Thioredoxin-like"/>
    <property type="match status" value="1"/>
</dbReference>
<dbReference type="CDD" id="cd02961">
    <property type="entry name" value="PDI_a_family"/>
    <property type="match status" value="1"/>
</dbReference>
<dbReference type="AlphaFoldDB" id="A0A2G2YGN8"/>
<sequence length="145" mass="16413">MLLLLGVLDFIDLWKDQKGQKWIRPATLENELAENYEGQGFPTIYFLVDGKHVTYNGQRTKDAIVTWIKKKIGPGIYNITTTEDAERVLTSESKVVLGLLESLVGPETEQLAAASKLEDDLSFYQTTDPNVAKLFHIEDIYKHPT</sequence>
<dbReference type="Gramene" id="PHT68879">
    <property type="protein sequence ID" value="PHT68879"/>
    <property type="gene ID" value="T459_28366"/>
</dbReference>
<dbReference type="PANTHER" id="PTHR18929:SF246">
    <property type="entry name" value="PROTEIN DISULFIDE ISOMERASE-LIKE 1-4"/>
    <property type="match status" value="1"/>
</dbReference>
<name>A0A2G2YGN8_CAPAN</name>
<evidence type="ECO:0000313" key="2">
    <source>
        <dbReference type="EMBL" id="PHT68879.1"/>
    </source>
</evidence>
<accession>A0A2G2YGN8</accession>
<keyword evidence="3" id="KW-1185">Reference proteome</keyword>
<organism evidence="2 3">
    <name type="scientific">Capsicum annuum</name>
    <name type="common">Capsicum pepper</name>
    <dbReference type="NCBI Taxonomy" id="4072"/>
    <lineage>
        <taxon>Eukaryota</taxon>
        <taxon>Viridiplantae</taxon>
        <taxon>Streptophyta</taxon>
        <taxon>Embryophyta</taxon>
        <taxon>Tracheophyta</taxon>
        <taxon>Spermatophyta</taxon>
        <taxon>Magnoliopsida</taxon>
        <taxon>eudicotyledons</taxon>
        <taxon>Gunneridae</taxon>
        <taxon>Pentapetalae</taxon>
        <taxon>asterids</taxon>
        <taxon>lamiids</taxon>
        <taxon>Solanales</taxon>
        <taxon>Solanaceae</taxon>
        <taxon>Solanoideae</taxon>
        <taxon>Capsiceae</taxon>
        <taxon>Capsicum</taxon>
    </lineage>
</organism>
<dbReference type="STRING" id="4072.A0A2G2YGN8"/>
<dbReference type="Proteomes" id="UP000222542">
    <property type="component" value="Unassembled WGS sequence"/>
</dbReference>
<dbReference type="InterPro" id="IPR036249">
    <property type="entry name" value="Thioredoxin-like_sf"/>
</dbReference>
<protein>
    <submittedName>
        <fullName evidence="2">Uncharacterized protein</fullName>
    </submittedName>
</protein>
<proteinExistence type="inferred from homology"/>
<dbReference type="PANTHER" id="PTHR18929">
    <property type="entry name" value="PROTEIN DISULFIDE ISOMERASE"/>
    <property type="match status" value="1"/>
</dbReference>
<dbReference type="CDD" id="cd02981">
    <property type="entry name" value="PDI_b_family"/>
    <property type="match status" value="1"/>
</dbReference>
<gene>
    <name evidence="2" type="ORF">T459_28366</name>
</gene>
<reference evidence="2 3" key="2">
    <citation type="journal article" date="2017" name="Genome Biol.">
        <title>New reference genome sequences of hot pepper reveal the massive evolution of plant disease-resistance genes by retroduplication.</title>
        <authorList>
            <person name="Kim S."/>
            <person name="Park J."/>
            <person name="Yeom S.I."/>
            <person name="Kim Y.M."/>
            <person name="Seo E."/>
            <person name="Kim K.T."/>
            <person name="Kim M.S."/>
            <person name="Lee J.M."/>
            <person name="Cheong K."/>
            <person name="Shin H.S."/>
            <person name="Kim S.B."/>
            <person name="Han K."/>
            <person name="Lee J."/>
            <person name="Park M."/>
            <person name="Lee H.A."/>
            <person name="Lee H.Y."/>
            <person name="Lee Y."/>
            <person name="Oh S."/>
            <person name="Lee J.H."/>
            <person name="Choi E."/>
            <person name="Choi E."/>
            <person name="Lee S.E."/>
            <person name="Jeon J."/>
            <person name="Kim H."/>
            <person name="Choi G."/>
            <person name="Song H."/>
            <person name="Lee J."/>
            <person name="Lee S.C."/>
            <person name="Kwon J.K."/>
            <person name="Lee H.Y."/>
            <person name="Koo N."/>
            <person name="Hong Y."/>
            <person name="Kim R.W."/>
            <person name="Kang W.H."/>
            <person name="Huh J.H."/>
            <person name="Kang B.C."/>
            <person name="Yang T.J."/>
            <person name="Lee Y.H."/>
            <person name="Bennetzen J.L."/>
            <person name="Choi D."/>
        </authorList>
    </citation>
    <scope>NUCLEOTIDE SEQUENCE [LARGE SCALE GENOMIC DNA]</scope>
    <source>
        <strain evidence="3">cv. CM334</strain>
    </source>
</reference>
<dbReference type="EMBL" id="AYRZ02000011">
    <property type="protein sequence ID" value="PHT68879.1"/>
    <property type="molecule type" value="Genomic_DNA"/>
</dbReference>
<dbReference type="Gene3D" id="3.40.30.10">
    <property type="entry name" value="Glutaredoxin"/>
    <property type="match status" value="2"/>
</dbReference>